<dbReference type="Proteomes" id="UP001612812">
    <property type="component" value="Unassembled WGS sequence"/>
</dbReference>
<keyword evidence="2" id="KW-1133">Transmembrane helix</keyword>
<feature type="transmembrane region" description="Helical" evidence="2">
    <location>
        <begin position="128"/>
        <end position="148"/>
    </location>
</feature>
<comment type="caution">
    <text evidence="4">The sequence shown here is derived from an EMBL/GenBank/DDBJ whole genome shotgun (WGS) entry which is preliminary data.</text>
</comment>
<evidence type="ECO:0000256" key="2">
    <source>
        <dbReference type="SAM" id="Phobius"/>
    </source>
</evidence>
<proteinExistence type="predicted"/>
<reference evidence="4 5" key="1">
    <citation type="submission" date="2024-10" db="EMBL/GenBank/DDBJ databases">
        <title>The Natural Products Discovery Center: Release of the First 8490 Sequenced Strains for Exploring Actinobacteria Biosynthetic Diversity.</title>
        <authorList>
            <person name="Kalkreuter E."/>
            <person name="Kautsar S.A."/>
            <person name="Yang D."/>
            <person name="Bader C.D."/>
            <person name="Teijaro C.N."/>
            <person name="Fluegel L."/>
            <person name="Davis C.M."/>
            <person name="Simpson J.R."/>
            <person name="Lauterbach L."/>
            <person name="Steele A.D."/>
            <person name="Gui C."/>
            <person name="Meng S."/>
            <person name="Li G."/>
            <person name="Viehrig K."/>
            <person name="Ye F."/>
            <person name="Su P."/>
            <person name="Kiefer A.F."/>
            <person name="Nichols A."/>
            <person name="Cepeda A.J."/>
            <person name="Yan W."/>
            <person name="Fan B."/>
            <person name="Jiang Y."/>
            <person name="Adhikari A."/>
            <person name="Zheng C.-J."/>
            <person name="Schuster L."/>
            <person name="Cowan T.M."/>
            <person name="Smanski M.J."/>
            <person name="Chevrette M.G."/>
            <person name="De Carvalho L.P.S."/>
            <person name="Shen B."/>
        </authorList>
    </citation>
    <scope>NUCLEOTIDE SEQUENCE [LARGE SCALE GENOMIC DNA]</scope>
    <source>
        <strain evidence="4 5">NPDC049845</strain>
    </source>
</reference>
<accession>A0ABW7ZCT7</accession>
<gene>
    <name evidence="4" type="ORF">ACIBP4_00060</name>
</gene>
<dbReference type="InterPro" id="IPR021994">
    <property type="entry name" value="DUF3592"/>
</dbReference>
<dbReference type="Pfam" id="PF12158">
    <property type="entry name" value="DUF3592"/>
    <property type="match status" value="1"/>
</dbReference>
<feature type="transmembrane region" description="Helical" evidence="2">
    <location>
        <begin position="12"/>
        <end position="33"/>
    </location>
</feature>
<sequence>MRSSIPLWRSPALTAIGCVLLLVAGGALLWLPIHTQNDLDDWQAELRTDGVPTRALVHDQVTKRGGTSKTMYFRYEVDGRTYEREVACVEVCRSIGDEVPIWVNRADPGDFVTDFGQLSGHRGRLQGGLGAAGFMLLVVAIPLTLSRLRLPSRLRRRTPPPRSAAPVPGGTGGTVRIRHKRKRRR</sequence>
<feature type="region of interest" description="Disordered" evidence="1">
    <location>
        <begin position="152"/>
        <end position="185"/>
    </location>
</feature>
<evidence type="ECO:0000313" key="5">
    <source>
        <dbReference type="Proteomes" id="UP001612812"/>
    </source>
</evidence>
<protein>
    <submittedName>
        <fullName evidence="4">DUF3592 domain-containing protein</fullName>
    </submittedName>
</protein>
<keyword evidence="5" id="KW-1185">Reference proteome</keyword>
<organism evidence="4 5">
    <name type="scientific">Micromonospora maritima</name>
    <dbReference type="NCBI Taxonomy" id="986711"/>
    <lineage>
        <taxon>Bacteria</taxon>
        <taxon>Bacillati</taxon>
        <taxon>Actinomycetota</taxon>
        <taxon>Actinomycetes</taxon>
        <taxon>Micromonosporales</taxon>
        <taxon>Micromonosporaceae</taxon>
        <taxon>Micromonospora</taxon>
    </lineage>
</organism>
<evidence type="ECO:0000259" key="3">
    <source>
        <dbReference type="Pfam" id="PF12158"/>
    </source>
</evidence>
<evidence type="ECO:0000313" key="4">
    <source>
        <dbReference type="EMBL" id="MFI7260690.1"/>
    </source>
</evidence>
<feature type="domain" description="DUF3592" evidence="3">
    <location>
        <begin position="58"/>
        <end position="116"/>
    </location>
</feature>
<keyword evidence="2" id="KW-0472">Membrane</keyword>
<feature type="compositionally biased region" description="Basic residues" evidence="1">
    <location>
        <begin position="176"/>
        <end position="185"/>
    </location>
</feature>
<evidence type="ECO:0000256" key="1">
    <source>
        <dbReference type="SAM" id="MobiDB-lite"/>
    </source>
</evidence>
<keyword evidence="2" id="KW-0812">Transmembrane</keyword>
<name>A0ABW7ZCT7_9ACTN</name>
<dbReference type="RefSeq" id="WP_396765967.1">
    <property type="nucleotide sequence ID" value="NZ_JBITLA010000007.1"/>
</dbReference>
<dbReference type="EMBL" id="JBITLE010000001">
    <property type="protein sequence ID" value="MFI7260690.1"/>
    <property type="molecule type" value="Genomic_DNA"/>
</dbReference>